<sequence>MQQLLVTTQIKLNLQTKDKIAIAKKIFQFQHQETIQSRSYLPKAFLTEQEKVWLKGEIERSSK</sequence>
<dbReference type="AlphaFoldDB" id="A0A563W162"/>
<evidence type="ECO:0000313" key="2">
    <source>
        <dbReference type="Proteomes" id="UP000320055"/>
    </source>
</evidence>
<proteinExistence type="predicted"/>
<evidence type="ECO:0000313" key="1">
    <source>
        <dbReference type="EMBL" id="VEP17400.1"/>
    </source>
</evidence>
<organism evidence="1 2">
    <name type="scientific">Hyella patelloides LEGE 07179</name>
    <dbReference type="NCBI Taxonomy" id="945734"/>
    <lineage>
        <taxon>Bacteria</taxon>
        <taxon>Bacillati</taxon>
        <taxon>Cyanobacteriota</taxon>
        <taxon>Cyanophyceae</taxon>
        <taxon>Pleurocapsales</taxon>
        <taxon>Hyellaceae</taxon>
        <taxon>Hyella</taxon>
    </lineage>
</organism>
<reference evidence="1 2" key="1">
    <citation type="submission" date="2019-01" db="EMBL/GenBank/DDBJ databases">
        <authorList>
            <person name="Brito A."/>
        </authorList>
    </citation>
    <scope>NUCLEOTIDE SEQUENCE [LARGE SCALE GENOMIC DNA]</scope>
    <source>
        <strain evidence="1">1</strain>
    </source>
</reference>
<name>A0A563W162_9CYAN</name>
<protein>
    <submittedName>
        <fullName evidence="1">Uncharacterized protein</fullName>
    </submittedName>
</protein>
<dbReference type="Proteomes" id="UP000320055">
    <property type="component" value="Unassembled WGS sequence"/>
</dbReference>
<dbReference type="EMBL" id="CAACVJ010000556">
    <property type="protein sequence ID" value="VEP17400.1"/>
    <property type="molecule type" value="Genomic_DNA"/>
</dbReference>
<gene>
    <name evidence="1" type="ORF">H1P_60056</name>
</gene>
<keyword evidence="2" id="KW-1185">Reference proteome</keyword>
<accession>A0A563W162</accession>